<dbReference type="SUPFAM" id="SSF53383">
    <property type="entry name" value="PLP-dependent transferases"/>
    <property type="match status" value="1"/>
</dbReference>
<dbReference type="Gene3D" id="2.60.40.10">
    <property type="entry name" value="Immunoglobulins"/>
    <property type="match status" value="1"/>
</dbReference>
<keyword evidence="4" id="KW-1185">Reference proteome</keyword>
<dbReference type="OrthoDB" id="6158168at2759"/>
<feature type="domain" description="Ig-like" evidence="2">
    <location>
        <begin position="13"/>
        <end position="104"/>
    </location>
</feature>
<dbReference type="PANTHER" id="PTHR43092">
    <property type="entry name" value="L-CYSTEINE DESULFHYDRASE"/>
    <property type="match status" value="1"/>
</dbReference>
<dbReference type="InterPro" id="IPR013783">
    <property type="entry name" value="Ig-like_fold"/>
</dbReference>
<dbReference type="Gene3D" id="3.40.640.10">
    <property type="entry name" value="Type I PLP-dependent aspartate aminotransferase-like (Major domain)"/>
    <property type="match status" value="1"/>
</dbReference>
<dbReference type="InterPro" id="IPR036179">
    <property type="entry name" value="Ig-like_dom_sf"/>
</dbReference>
<dbReference type="PANTHER" id="PTHR43092:SF2">
    <property type="entry name" value="HERCYNYLCYSTEINE SULFOXIDE LYASE"/>
    <property type="match status" value="1"/>
</dbReference>
<evidence type="ECO:0000256" key="1">
    <source>
        <dbReference type="ARBA" id="ARBA00022898"/>
    </source>
</evidence>
<reference evidence="3" key="1">
    <citation type="submission" date="2021-03" db="EMBL/GenBank/DDBJ databases">
        <authorList>
            <person name="Bekaert M."/>
        </authorList>
    </citation>
    <scope>NUCLEOTIDE SEQUENCE</scope>
</reference>
<protein>
    <recommendedName>
        <fullName evidence="2">Ig-like domain-containing protein</fullName>
    </recommendedName>
</protein>
<dbReference type="InterPro" id="IPR007110">
    <property type="entry name" value="Ig-like_dom"/>
</dbReference>
<dbReference type="InterPro" id="IPR015424">
    <property type="entry name" value="PyrdxlP-dep_Trfase"/>
</dbReference>
<dbReference type="EMBL" id="CAJPWZ010002971">
    <property type="protein sequence ID" value="CAG2249478.1"/>
    <property type="molecule type" value="Genomic_DNA"/>
</dbReference>
<dbReference type="SUPFAM" id="SSF48726">
    <property type="entry name" value="Immunoglobulin"/>
    <property type="match status" value="1"/>
</dbReference>
<name>A0A8S3UU13_MYTED</name>
<dbReference type="Proteomes" id="UP000683360">
    <property type="component" value="Unassembled WGS sequence"/>
</dbReference>
<dbReference type="AlphaFoldDB" id="A0A8S3UU13"/>
<accession>A0A8S3UU13</accession>
<dbReference type="InterPro" id="IPR015421">
    <property type="entry name" value="PyrdxlP-dep_Trfase_major"/>
</dbReference>
<evidence type="ECO:0000313" key="4">
    <source>
        <dbReference type="Proteomes" id="UP000683360"/>
    </source>
</evidence>
<sequence>MIFISLMRDAHIPDTGLVVTQFPLGPLDTGGKVTLTCNTTGGNPLAELNWDCGEDGDIKNNTSGNTSSYSVRFEVNKSYNGKQCNCSATHPVTTCTQFSQITLTYHLQEEYSPPRIPIDLPVFKDTENDEFQTTVLFINHGAFGGVLKQAMETAQKWQVHTERQPLRFFDRELIPHLVYISRRLAKFAVTLVTLFWLPMQQLPLTLGKVTLPVTGNQQIVDIVRKSLKKGTKLAVFDHIPSNTPFILPIKELVDICREK</sequence>
<organism evidence="3 4">
    <name type="scientific">Mytilus edulis</name>
    <name type="common">Blue mussel</name>
    <dbReference type="NCBI Taxonomy" id="6550"/>
    <lineage>
        <taxon>Eukaryota</taxon>
        <taxon>Metazoa</taxon>
        <taxon>Spiralia</taxon>
        <taxon>Lophotrochozoa</taxon>
        <taxon>Mollusca</taxon>
        <taxon>Bivalvia</taxon>
        <taxon>Autobranchia</taxon>
        <taxon>Pteriomorphia</taxon>
        <taxon>Mytilida</taxon>
        <taxon>Mytiloidea</taxon>
        <taxon>Mytilidae</taxon>
        <taxon>Mytilinae</taxon>
        <taxon>Mytilus</taxon>
    </lineage>
</organism>
<evidence type="ECO:0000313" key="3">
    <source>
        <dbReference type="EMBL" id="CAG2249478.1"/>
    </source>
</evidence>
<evidence type="ECO:0000259" key="2">
    <source>
        <dbReference type="PROSITE" id="PS50835"/>
    </source>
</evidence>
<dbReference type="PROSITE" id="PS50835">
    <property type="entry name" value="IG_LIKE"/>
    <property type="match status" value="1"/>
</dbReference>
<comment type="caution">
    <text evidence="3">The sequence shown here is derived from an EMBL/GenBank/DDBJ whole genome shotgun (WGS) entry which is preliminary data.</text>
</comment>
<gene>
    <name evidence="3" type="ORF">MEDL_61228</name>
</gene>
<proteinExistence type="predicted"/>
<keyword evidence="1" id="KW-0663">Pyridoxal phosphate</keyword>